<reference evidence="3" key="1">
    <citation type="submission" date="2015-12" db="EMBL/GenBank/DDBJ databases">
        <title>Update maize B73 reference genome by single molecule sequencing technologies.</title>
        <authorList>
            <consortium name="Maize Genome Sequencing Project"/>
            <person name="Ware D."/>
        </authorList>
    </citation>
    <scope>NUCLEOTIDE SEQUENCE [LARGE SCALE GENOMIC DNA]</scope>
    <source>
        <strain evidence="3">cv. B73</strain>
    </source>
</reference>
<dbReference type="EnsemblPlants" id="Zm00001eb132040_T001">
    <property type="protein sequence ID" value="Zm00001eb132040_P001"/>
    <property type="gene ID" value="Zm00001eb132040"/>
</dbReference>
<proteinExistence type="predicted"/>
<name>A0A804N3K0_MAIZE</name>
<feature type="compositionally biased region" description="Gly residues" evidence="1">
    <location>
        <begin position="62"/>
        <end position="73"/>
    </location>
</feature>
<keyword evidence="3" id="KW-1185">Reference proteome</keyword>
<evidence type="ECO:0000256" key="1">
    <source>
        <dbReference type="SAM" id="MobiDB-lite"/>
    </source>
</evidence>
<accession>A0A804N3K0</accession>
<reference evidence="2" key="2">
    <citation type="submission" date="2019-07" db="EMBL/GenBank/DDBJ databases">
        <authorList>
            <person name="Seetharam A."/>
            <person name="Woodhouse M."/>
            <person name="Cannon E."/>
        </authorList>
    </citation>
    <scope>NUCLEOTIDE SEQUENCE [LARGE SCALE GENOMIC DNA]</scope>
    <source>
        <strain evidence="2">cv. B73</strain>
    </source>
</reference>
<reference evidence="2" key="3">
    <citation type="submission" date="2021-05" db="UniProtKB">
        <authorList>
            <consortium name="EnsemblPlants"/>
        </authorList>
    </citation>
    <scope>IDENTIFICATION</scope>
    <source>
        <strain evidence="2">cv. B73</strain>
    </source>
</reference>
<dbReference type="AlphaFoldDB" id="A0A804N3K0"/>
<sequence>MQGRSSLSGLLTLGAELAAGGTFGQEKKRGELYWNFWAPSKEADAAALRSSSARGGRRAEGTQGGGGAMGGGEQSCCCVLP</sequence>
<organism evidence="2 3">
    <name type="scientific">Zea mays</name>
    <name type="common">Maize</name>
    <dbReference type="NCBI Taxonomy" id="4577"/>
    <lineage>
        <taxon>Eukaryota</taxon>
        <taxon>Viridiplantae</taxon>
        <taxon>Streptophyta</taxon>
        <taxon>Embryophyta</taxon>
        <taxon>Tracheophyta</taxon>
        <taxon>Spermatophyta</taxon>
        <taxon>Magnoliopsida</taxon>
        <taxon>Liliopsida</taxon>
        <taxon>Poales</taxon>
        <taxon>Poaceae</taxon>
        <taxon>PACMAD clade</taxon>
        <taxon>Panicoideae</taxon>
        <taxon>Andropogonodae</taxon>
        <taxon>Andropogoneae</taxon>
        <taxon>Tripsacinae</taxon>
        <taxon>Zea</taxon>
    </lineage>
</organism>
<protein>
    <submittedName>
        <fullName evidence="2">Uncharacterized protein</fullName>
    </submittedName>
</protein>
<evidence type="ECO:0000313" key="3">
    <source>
        <dbReference type="Proteomes" id="UP000007305"/>
    </source>
</evidence>
<dbReference type="Gramene" id="Zm00001eb132040_T001">
    <property type="protein sequence ID" value="Zm00001eb132040_P001"/>
    <property type="gene ID" value="Zm00001eb132040"/>
</dbReference>
<dbReference type="InParanoid" id="A0A804N3K0"/>
<dbReference type="Proteomes" id="UP000007305">
    <property type="component" value="Chromosome 3"/>
</dbReference>
<feature type="region of interest" description="Disordered" evidence="1">
    <location>
        <begin position="47"/>
        <end position="81"/>
    </location>
</feature>
<evidence type="ECO:0000313" key="2">
    <source>
        <dbReference type="EnsemblPlants" id="Zm00001eb132040_P001"/>
    </source>
</evidence>